<dbReference type="AlphaFoldDB" id="A0A2P8DBI9"/>
<dbReference type="Pfam" id="PF21734">
    <property type="entry name" value="10_blade"/>
    <property type="match status" value="1"/>
</dbReference>
<evidence type="ECO:0000259" key="1">
    <source>
        <dbReference type="Pfam" id="PF21734"/>
    </source>
</evidence>
<reference evidence="2 3" key="1">
    <citation type="submission" date="2018-03" db="EMBL/GenBank/DDBJ databases">
        <title>Genomic Encyclopedia of Type Strains, Phase III (KMG-III): the genomes of soil and plant-associated and newly described type strains.</title>
        <authorList>
            <person name="Whitman W."/>
        </authorList>
    </citation>
    <scope>NUCLEOTIDE SEQUENCE [LARGE SCALE GENOMIC DNA]</scope>
    <source>
        <strain evidence="2 3">CGMCC 1.12700</strain>
    </source>
</reference>
<dbReference type="Proteomes" id="UP000240572">
    <property type="component" value="Unassembled WGS sequence"/>
</dbReference>
<evidence type="ECO:0000313" key="3">
    <source>
        <dbReference type="Proteomes" id="UP000240572"/>
    </source>
</evidence>
<name>A0A2P8DBI9_9BACT</name>
<organism evidence="2 3">
    <name type="scientific">Taibaiella chishuiensis</name>
    <dbReference type="NCBI Taxonomy" id="1434707"/>
    <lineage>
        <taxon>Bacteria</taxon>
        <taxon>Pseudomonadati</taxon>
        <taxon>Bacteroidota</taxon>
        <taxon>Chitinophagia</taxon>
        <taxon>Chitinophagales</taxon>
        <taxon>Chitinophagaceae</taxon>
        <taxon>Taibaiella</taxon>
    </lineage>
</organism>
<dbReference type="InterPro" id="IPR049141">
    <property type="entry name" value="10_blade"/>
</dbReference>
<proteinExistence type="predicted"/>
<feature type="domain" description="10-bladed beta-propeller" evidence="1">
    <location>
        <begin position="5"/>
        <end position="368"/>
    </location>
</feature>
<dbReference type="OrthoDB" id="624978at2"/>
<comment type="caution">
    <text evidence="2">The sequence shown here is derived from an EMBL/GenBank/DDBJ whole genome shotgun (WGS) entry which is preliminary data.</text>
</comment>
<evidence type="ECO:0000313" key="2">
    <source>
        <dbReference type="EMBL" id="PSK94590.1"/>
    </source>
</evidence>
<dbReference type="EMBL" id="PYGD01000001">
    <property type="protein sequence ID" value="PSK94590.1"/>
    <property type="molecule type" value="Genomic_DNA"/>
</dbReference>
<gene>
    <name evidence="2" type="ORF">B0I18_101746</name>
</gene>
<protein>
    <recommendedName>
        <fullName evidence="1">10-bladed beta-propeller domain-containing protein</fullName>
    </recommendedName>
</protein>
<keyword evidence="3" id="KW-1185">Reference proteome</keyword>
<dbReference type="RefSeq" id="WP_106521288.1">
    <property type="nucleotide sequence ID" value="NZ_PYGD01000001.1"/>
</dbReference>
<sequence>MGIQAEAQPLSAYTSFQNQFMVWDNGMIRKVEYLVPLQVGIGRSAIPYIDNSRNFKIYYQGASRKVNDGFTQAFQVTDNIVTYQNSKALFVWERGNTTNLSKYCEQFYIGDSLVVFFDGVQREFRAYYDGRIFPIEGFLAGNSVSNIFDTSTTSIRNSMDISSGQLPSIKVSDNIAAYVNYANQFRIFYHGEIVEQENYLVNSFDVGRNNVAYVDANREFKIFSNGKTTTIDNFPPYTYTAGDNVVAYVGYDNYFKIYYNDSLYTIGYFQPDFVVKDNVVAFQDATGYFKVFYKGQIYTLESYYPTDFKAGYNSVAYVNRANVLRLFTEGDIYDVTNADVATWRLDYDVIQYRFGANMFKVFYKGKTY</sequence>
<accession>A0A2P8DBI9</accession>